<keyword evidence="3" id="KW-1185">Reference proteome</keyword>
<dbReference type="AlphaFoldDB" id="A0A1G6SRH1"/>
<gene>
    <name evidence="2" type="ORF">SAMN05216174_108122</name>
</gene>
<proteinExistence type="predicted"/>
<dbReference type="Pfam" id="PF21805">
    <property type="entry name" value="Imm5_like"/>
    <property type="match status" value="1"/>
</dbReference>
<name>A0A1G6SRH1_9PSEU</name>
<sequence length="179" mass="19327">MIDLSMAELREITAYAVACAEPALTIYERIRPLDHRPRSAINAARAFANGANRTKAIRDSAWAAHRAYQETRDAGQTAASEAARAAVATAGTPFLHPIAKATQVRHILGPAAHTARACELDADDNPDVGANYIRKATDLATPTVTNVLTRYPNAPSTRNRVGQLLRDLDTALRHPPTAR</sequence>
<evidence type="ECO:0000259" key="1">
    <source>
        <dbReference type="Pfam" id="PF21805"/>
    </source>
</evidence>
<dbReference type="STRING" id="1271860.SAMN05216174_108122"/>
<evidence type="ECO:0000313" key="3">
    <source>
        <dbReference type="Proteomes" id="UP000199501"/>
    </source>
</evidence>
<dbReference type="OrthoDB" id="166981at2"/>
<organism evidence="2 3">
    <name type="scientific">Actinokineospora iranica</name>
    <dbReference type="NCBI Taxonomy" id="1271860"/>
    <lineage>
        <taxon>Bacteria</taxon>
        <taxon>Bacillati</taxon>
        <taxon>Actinomycetota</taxon>
        <taxon>Actinomycetes</taxon>
        <taxon>Pseudonocardiales</taxon>
        <taxon>Pseudonocardiaceae</taxon>
        <taxon>Actinokineospora</taxon>
    </lineage>
</organism>
<dbReference type="EMBL" id="FMZZ01000008">
    <property type="protein sequence ID" value="SDD19231.1"/>
    <property type="molecule type" value="Genomic_DNA"/>
</dbReference>
<dbReference type="Proteomes" id="UP000199501">
    <property type="component" value="Unassembled WGS sequence"/>
</dbReference>
<evidence type="ECO:0000313" key="2">
    <source>
        <dbReference type="EMBL" id="SDD19231.1"/>
    </source>
</evidence>
<reference evidence="3" key="1">
    <citation type="submission" date="2016-10" db="EMBL/GenBank/DDBJ databases">
        <authorList>
            <person name="Varghese N."/>
            <person name="Submissions S."/>
        </authorList>
    </citation>
    <scope>NUCLEOTIDE SEQUENCE [LARGE SCALE GENOMIC DNA]</scope>
    <source>
        <strain evidence="3">IBRC-M 10403</strain>
    </source>
</reference>
<dbReference type="InterPro" id="IPR048667">
    <property type="entry name" value="Imm5-like"/>
</dbReference>
<protein>
    <recommendedName>
        <fullName evidence="1">Imm-5-like domain-containing protein</fullName>
    </recommendedName>
</protein>
<feature type="domain" description="Imm-5-like" evidence="1">
    <location>
        <begin position="8"/>
        <end position="91"/>
    </location>
</feature>
<accession>A0A1G6SRH1</accession>
<dbReference type="RefSeq" id="WP_091452430.1">
    <property type="nucleotide sequence ID" value="NZ_FMZZ01000008.1"/>
</dbReference>